<protein>
    <recommendedName>
        <fullName evidence="3">DUF4258 domain-containing protein</fullName>
    </recommendedName>
</protein>
<gene>
    <name evidence="1" type="ORF">UX25_C0015G0013</name>
</gene>
<evidence type="ECO:0000313" key="2">
    <source>
        <dbReference type="Proteomes" id="UP000034922"/>
    </source>
</evidence>
<sequence length="87" mass="9948">MKNVTIKTMVKEIIYSKHALEMLSFRKIGKRDIKSCLRASDKVSLGRKGRKIYYKGIGKKVLKVVVAENKSIVVVTCHWIASDRIKL</sequence>
<dbReference type="Proteomes" id="UP000034922">
    <property type="component" value="Unassembled WGS sequence"/>
</dbReference>
<dbReference type="AlphaFoldDB" id="A0A0G1N9H5"/>
<proteinExistence type="predicted"/>
<reference evidence="1 2" key="1">
    <citation type="journal article" date="2015" name="Nature">
        <title>rRNA introns, odd ribosomes, and small enigmatic genomes across a large radiation of phyla.</title>
        <authorList>
            <person name="Brown C.T."/>
            <person name="Hug L.A."/>
            <person name="Thomas B.C."/>
            <person name="Sharon I."/>
            <person name="Castelle C.J."/>
            <person name="Singh A."/>
            <person name="Wilkins M.J."/>
            <person name="Williams K.H."/>
            <person name="Banfield J.F."/>
        </authorList>
    </citation>
    <scope>NUCLEOTIDE SEQUENCE [LARGE SCALE GENOMIC DNA]</scope>
</reference>
<dbReference type="EMBL" id="LCLM01000015">
    <property type="protein sequence ID" value="KKU17151.1"/>
    <property type="molecule type" value="Genomic_DNA"/>
</dbReference>
<comment type="caution">
    <text evidence="1">The sequence shown here is derived from an EMBL/GenBank/DDBJ whole genome shotgun (WGS) entry which is preliminary data.</text>
</comment>
<name>A0A0G1N9H5_9BACT</name>
<evidence type="ECO:0008006" key="3">
    <source>
        <dbReference type="Google" id="ProtNLM"/>
    </source>
</evidence>
<organism evidence="1 2">
    <name type="scientific">Candidatus Woesebacteria bacterium GW2011_GWC2_45_9</name>
    <dbReference type="NCBI Taxonomy" id="1618589"/>
    <lineage>
        <taxon>Bacteria</taxon>
        <taxon>Candidatus Woeseibacteriota</taxon>
    </lineage>
</organism>
<accession>A0A0G1N9H5</accession>
<dbReference type="STRING" id="1618589.UX25_C0015G0013"/>
<evidence type="ECO:0000313" key="1">
    <source>
        <dbReference type="EMBL" id="KKU17151.1"/>
    </source>
</evidence>